<evidence type="ECO:0000256" key="2">
    <source>
        <dbReference type="ARBA" id="ARBA00019065"/>
    </source>
</evidence>
<dbReference type="Proteomes" id="UP001139494">
    <property type="component" value="Unassembled WGS sequence"/>
</dbReference>
<dbReference type="InterPro" id="IPR051321">
    <property type="entry name" value="PHA/PHB_synthase"/>
</dbReference>
<evidence type="ECO:0000256" key="4">
    <source>
        <dbReference type="ARBA" id="ARBA00022752"/>
    </source>
</evidence>
<evidence type="ECO:0000256" key="6">
    <source>
        <dbReference type="ARBA" id="ARBA00033356"/>
    </source>
</evidence>
<dbReference type="Pfam" id="PF14520">
    <property type="entry name" value="HHH_5"/>
    <property type="match status" value="1"/>
</dbReference>
<comment type="pathway">
    <text evidence="1">Biopolymer metabolism; poly-(R)-3-hydroxybutanoate biosynthesis.</text>
</comment>
<dbReference type="GO" id="GO:0016746">
    <property type="term" value="F:acyltransferase activity"/>
    <property type="evidence" value="ECO:0007669"/>
    <property type="project" value="UniProtKB-KW"/>
</dbReference>
<keyword evidence="10" id="KW-1185">Reference proteome</keyword>
<evidence type="ECO:0000259" key="8">
    <source>
        <dbReference type="Pfam" id="PF00561"/>
    </source>
</evidence>
<keyword evidence="5" id="KW-0012">Acyltransferase</keyword>
<dbReference type="EMBL" id="JAHLKM010000008">
    <property type="protein sequence ID" value="MCQ4333437.1"/>
    <property type="molecule type" value="Genomic_DNA"/>
</dbReference>
<dbReference type="InterPro" id="IPR029058">
    <property type="entry name" value="AB_hydrolase_fold"/>
</dbReference>
<feature type="compositionally biased region" description="Acidic residues" evidence="7">
    <location>
        <begin position="397"/>
        <end position="413"/>
    </location>
</feature>
<comment type="caution">
    <text evidence="9">The sequence shown here is derived from an EMBL/GenBank/DDBJ whole genome shotgun (WGS) entry which is preliminary data.</text>
</comment>
<accession>A0A9R1CSZ1</accession>
<evidence type="ECO:0000313" key="9">
    <source>
        <dbReference type="EMBL" id="MCQ4333437.1"/>
    </source>
</evidence>
<dbReference type="InterPro" id="IPR010125">
    <property type="entry name" value="PHA_synth_III_C"/>
</dbReference>
<evidence type="ECO:0000313" key="10">
    <source>
        <dbReference type="Proteomes" id="UP001139494"/>
    </source>
</evidence>
<sequence>MSANNPFSFAVDFQRELLESAADAVDKGSIAGEQFDRIESVEVGKTPGEVVYEENKLELLHYEPLTDEQHETPILIVYALINKPFILDLQPDRSVVRRLLEAGHDVYLIDWNEPSRLDQHLTLDDYVNRYIDNCVDVVRERSGVDRINLLGYCMGGTMTAMYTALHGEKVRTLGLMAAGLRFDDTGGVLELWGDDEYYDPRDVVDVYGNVPAEMLDVGFALMDPVANYVSKYVRLYDNLENDDFVENFARMERWLGEGIDLAGETYIQFLEEIYQGNNLYENDLYIGGEHVDVTEIDVPLLQIVGEYDHLIPPETSKPFNEVVGSEDTETIEYPTGHIGLSVSGSSHRDVWPRVAEWFIEKSTDDPERLEAVEEAVEEATDQIGIEEIDVDIEIENAGETDEEEGGAETDVSEGGDSSDGGSDDGDETAASDLETIDGIGPAYAERLRESGIETVADLREADPGTVADAADVGPARVDSWIEQVDR</sequence>
<dbReference type="InterPro" id="IPR000073">
    <property type="entry name" value="AB_hydrolase_1"/>
</dbReference>
<organism evidence="9 10">
    <name type="scientific">Natronomonas aquatica</name>
    <dbReference type="NCBI Taxonomy" id="2841590"/>
    <lineage>
        <taxon>Archaea</taxon>
        <taxon>Methanobacteriati</taxon>
        <taxon>Methanobacteriota</taxon>
        <taxon>Stenosarchaea group</taxon>
        <taxon>Halobacteria</taxon>
        <taxon>Halobacteriales</taxon>
        <taxon>Natronomonadaceae</taxon>
        <taxon>Natronomonas</taxon>
    </lineage>
</organism>
<dbReference type="Gene3D" id="1.10.150.20">
    <property type="entry name" value="5' to 3' exonuclease, C-terminal subdomain"/>
    <property type="match status" value="1"/>
</dbReference>
<dbReference type="SUPFAM" id="SSF53474">
    <property type="entry name" value="alpha/beta-Hydrolases"/>
    <property type="match status" value="1"/>
</dbReference>
<keyword evidence="4" id="KW-0583">PHB biosynthesis</keyword>
<dbReference type="SUPFAM" id="SSF47794">
    <property type="entry name" value="Rad51 N-terminal domain-like"/>
    <property type="match status" value="1"/>
</dbReference>
<dbReference type="NCBIfam" id="TIGR01836">
    <property type="entry name" value="PHA_synth_III_C"/>
    <property type="match status" value="1"/>
</dbReference>
<dbReference type="Pfam" id="PF00561">
    <property type="entry name" value="Abhydrolase_1"/>
    <property type="match status" value="1"/>
</dbReference>
<dbReference type="InterPro" id="IPR010995">
    <property type="entry name" value="DNA_repair_Rad51/TF_NusA_a-hlx"/>
</dbReference>
<dbReference type="PANTHER" id="PTHR36837">
    <property type="entry name" value="POLY(3-HYDROXYALKANOATE) POLYMERASE SUBUNIT PHAC"/>
    <property type="match status" value="1"/>
</dbReference>
<dbReference type="PANTHER" id="PTHR36837:SF2">
    <property type="entry name" value="POLY(3-HYDROXYALKANOATE) POLYMERASE SUBUNIT PHAC"/>
    <property type="match status" value="1"/>
</dbReference>
<feature type="region of interest" description="Disordered" evidence="7">
    <location>
        <begin position="397"/>
        <end position="441"/>
    </location>
</feature>
<dbReference type="AlphaFoldDB" id="A0A9R1CSZ1"/>
<name>A0A9R1CSZ1_9EURY</name>
<keyword evidence="3" id="KW-0808">Transferase</keyword>
<dbReference type="GO" id="GO:0000166">
    <property type="term" value="F:nucleotide binding"/>
    <property type="evidence" value="ECO:0007669"/>
    <property type="project" value="InterPro"/>
</dbReference>
<gene>
    <name evidence="9" type="primary">phaC</name>
    <name evidence="9" type="ORF">KM295_08080</name>
</gene>
<dbReference type="RefSeq" id="WP_256029461.1">
    <property type="nucleotide sequence ID" value="NZ_JAHLKM010000008.1"/>
</dbReference>
<dbReference type="Gene3D" id="3.40.50.1820">
    <property type="entry name" value="alpha/beta hydrolase"/>
    <property type="match status" value="1"/>
</dbReference>
<evidence type="ECO:0000256" key="7">
    <source>
        <dbReference type="SAM" id="MobiDB-lite"/>
    </source>
</evidence>
<evidence type="ECO:0000256" key="5">
    <source>
        <dbReference type="ARBA" id="ARBA00023315"/>
    </source>
</evidence>
<evidence type="ECO:0000256" key="3">
    <source>
        <dbReference type="ARBA" id="ARBA00022679"/>
    </source>
</evidence>
<proteinExistence type="predicted"/>
<feature type="domain" description="AB hydrolase-1" evidence="8">
    <location>
        <begin position="73"/>
        <end position="339"/>
    </location>
</feature>
<evidence type="ECO:0000256" key="1">
    <source>
        <dbReference type="ARBA" id="ARBA00004683"/>
    </source>
</evidence>
<protein>
    <recommendedName>
        <fullName evidence="2">Poly(3-hydroxyalkanoate) polymerase subunit PhaC</fullName>
    </recommendedName>
    <alternativeName>
        <fullName evidence="6">PHB synthase subunit PhaC</fullName>
    </alternativeName>
</protein>
<reference evidence="9" key="1">
    <citation type="journal article" date="2023" name="Front. Microbiol.">
        <title>Genomic-based phylogenetic and metabolic analyses of the genus Natronomonas, and description of Natronomonas aquatica sp. nov.</title>
        <authorList>
            <person name="Garcia-Roldan A."/>
            <person name="Duran-Viseras A."/>
            <person name="de la Haba R.R."/>
            <person name="Corral P."/>
            <person name="Sanchez-Porro C."/>
            <person name="Ventosa A."/>
        </authorList>
    </citation>
    <scope>NUCLEOTIDE SEQUENCE</scope>
    <source>
        <strain evidence="9">F2-12</strain>
    </source>
</reference>
<dbReference type="GO" id="GO:0042619">
    <property type="term" value="P:poly-hydroxybutyrate biosynthetic process"/>
    <property type="evidence" value="ECO:0007669"/>
    <property type="project" value="UniProtKB-KW"/>
</dbReference>